<dbReference type="KEGG" id="pchm:VFPPC_09582"/>
<dbReference type="Proteomes" id="UP000078397">
    <property type="component" value="Unassembled WGS sequence"/>
</dbReference>
<keyword evidence="1" id="KW-0596">Phosphopantetheine</keyword>
<dbReference type="SUPFAM" id="SSF50129">
    <property type="entry name" value="GroES-like"/>
    <property type="match status" value="1"/>
</dbReference>
<dbReference type="SMART" id="SM00829">
    <property type="entry name" value="PKS_ER"/>
    <property type="match status" value="1"/>
</dbReference>
<evidence type="ECO:0000313" key="7">
    <source>
        <dbReference type="Proteomes" id="UP000078397"/>
    </source>
</evidence>
<accession>A0A179F8U0</accession>
<dbReference type="GO" id="GO:0016491">
    <property type="term" value="F:oxidoreductase activity"/>
    <property type="evidence" value="ECO:0007669"/>
    <property type="project" value="UniProtKB-KW"/>
</dbReference>
<dbReference type="Pfam" id="PF08659">
    <property type="entry name" value="KR"/>
    <property type="match status" value="1"/>
</dbReference>
<keyword evidence="7" id="KW-1185">Reference proteome</keyword>
<dbReference type="Gene3D" id="1.10.1200.10">
    <property type="entry name" value="ACP-like"/>
    <property type="match status" value="1"/>
</dbReference>
<gene>
    <name evidence="6" type="ORF">VFPPC_09582</name>
</gene>
<dbReference type="InterPro" id="IPR013968">
    <property type="entry name" value="PKS_KR"/>
</dbReference>
<evidence type="ECO:0000256" key="4">
    <source>
        <dbReference type="ARBA" id="ARBA00023268"/>
    </source>
</evidence>
<dbReference type="RefSeq" id="XP_018139501.1">
    <property type="nucleotide sequence ID" value="XM_018288095.1"/>
</dbReference>
<dbReference type="AlphaFoldDB" id="A0A179F8U0"/>
<dbReference type="GO" id="GO:0030639">
    <property type="term" value="P:polyketide biosynthetic process"/>
    <property type="evidence" value="ECO:0007669"/>
    <property type="project" value="UniProtKB-ARBA"/>
</dbReference>
<organism evidence="6 7">
    <name type="scientific">Pochonia chlamydosporia 170</name>
    <dbReference type="NCBI Taxonomy" id="1380566"/>
    <lineage>
        <taxon>Eukaryota</taxon>
        <taxon>Fungi</taxon>
        <taxon>Dikarya</taxon>
        <taxon>Ascomycota</taxon>
        <taxon>Pezizomycotina</taxon>
        <taxon>Sordariomycetes</taxon>
        <taxon>Hypocreomycetidae</taxon>
        <taxon>Hypocreales</taxon>
        <taxon>Clavicipitaceae</taxon>
        <taxon>Pochonia</taxon>
    </lineage>
</organism>
<dbReference type="InterPro" id="IPR020843">
    <property type="entry name" value="ER"/>
</dbReference>
<dbReference type="PROSITE" id="PS00012">
    <property type="entry name" value="PHOSPHOPANTETHEINE"/>
    <property type="match status" value="1"/>
</dbReference>
<dbReference type="InterPro" id="IPR006162">
    <property type="entry name" value="Ppantetheine_attach_site"/>
</dbReference>
<keyword evidence="3" id="KW-0560">Oxidoreductase</keyword>
<feature type="domain" description="Carrier" evidence="5">
    <location>
        <begin position="883"/>
        <end position="962"/>
    </location>
</feature>
<comment type="caution">
    <text evidence="6">The sequence shown here is derived from an EMBL/GenBank/DDBJ whole genome shotgun (WGS) entry which is preliminary data.</text>
</comment>
<dbReference type="Gene3D" id="3.40.50.720">
    <property type="entry name" value="NAD(P)-binding Rossmann-like Domain"/>
    <property type="match status" value="2"/>
</dbReference>
<dbReference type="GO" id="GO:0004312">
    <property type="term" value="F:fatty acid synthase activity"/>
    <property type="evidence" value="ECO:0007669"/>
    <property type="project" value="TreeGrafter"/>
</dbReference>
<evidence type="ECO:0000313" key="6">
    <source>
        <dbReference type="EMBL" id="OAQ61797.1"/>
    </source>
</evidence>
<dbReference type="InterPro" id="IPR050091">
    <property type="entry name" value="PKS_NRPS_Biosynth_Enz"/>
</dbReference>
<dbReference type="CDD" id="cd05195">
    <property type="entry name" value="enoyl_red"/>
    <property type="match status" value="1"/>
</dbReference>
<proteinExistence type="predicted"/>
<dbReference type="SUPFAM" id="SSF51735">
    <property type="entry name" value="NAD(P)-binding Rossmann-fold domains"/>
    <property type="match status" value="2"/>
</dbReference>
<dbReference type="PROSITE" id="PS50075">
    <property type="entry name" value="CARRIER"/>
    <property type="match status" value="1"/>
</dbReference>
<dbReference type="InterPro" id="IPR036291">
    <property type="entry name" value="NAD(P)-bd_dom_sf"/>
</dbReference>
<dbReference type="InterPro" id="IPR013154">
    <property type="entry name" value="ADH-like_N"/>
</dbReference>
<dbReference type="Pfam" id="PF23114">
    <property type="entry name" value="NAD-bd_HRPKS_sdrA"/>
    <property type="match status" value="1"/>
</dbReference>
<dbReference type="InterPro" id="IPR036736">
    <property type="entry name" value="ACP-like_sf"/>
</dbReference>
<keyword evidence="2" id="KW-0597">Phosphoprotein</keyword>
<dbReference type="Gene3D" id="3.90.180.10">
    <property type="entry name" value="Medium-chain alcohol dehydrogenases, catalytic domain"/>
    <property type="match status" value="1"/>
</dbReference>
<dbReference type="InterPro" id="IPR056501">
    <property type="entry name" value="NAD-bd_HRPKS_sdrA"/>
</dbReference>
<name>A0A179F8U0_METCM</name>
<dbReference type="SMART" id="SM00822">
    <property type="entry name" value="PKS_KR"/>
    <property type="match status" value="1"/>
</dbReference>
<protein>
    <submittedName>
        <fullName evidence="6">Polyketide synthase</fullName>
    </submittedName>
</protein>
<dbReference type="GO" id="GO:0006633">
    <property type="term" value="P:fatty acid biosynthetic process"/>
    <property type="evidence" value="ECO:0007669"/>
    <property type="project" value="TreeGrafter"/>
</dbReference>
<evidence type="ECO:0000256" key="1">
    <source>
        <dbReference type="ARBA" id="ARBA00022450"/>
    </source>
</evidence>
<evidence type="ECO:0000256" key="3">
    <source>
        <dbReference type="ARBA" id="ARBA00023002"/>
    </source>
</evidence>
<dbReference type="InterPro" id="IPR011032">
    <property type="entry name" value="GroES-like_sf"/>
</dbReference>
<dbReference type="PANTHER" id="PTHR43775:SF37">
    <property type="entry name" value="SI:DKEY-61P9.11"/>
    <property type="match status" value="1"/>
</dbReference>
<keyword evidence="4" id="KW-0511">Multifunctional enzyme</keyword>
<evidence type="ECO:0000256" key="2">
    <source>
        <dbReference type="ARBA" id="ARBA00022553"/>
    </source>
</evidence>
<sequence length="964" mass="106192">MERCRKLLGSNGFAAFVSLPPEQDDTLNQAGFCVKKVFEPFYIADVQLQPHLSRTTISTSQTIQIIYRSLTPYVKETCDQFVATFGVQGYDIAISAIDDHNSSIHENILLLTDLELPLLVDMGKEEFLGLQRITNSAKNIIWPTNGDLTIGKRPEYNLSTGFSRSLRTEQAALNIITVDFDDESKHNLVGIVSQKLLDQVHGHASEHEYCVIGNKTFISRVQFDEHLNKVYCVDEHNLEEKAVEVAGPVIGKIQNGNIVFEADHRPDPLEADEVEVEVWASGLNKEGVLAANGTDLSVEFSHEISGVVSQVGKKVTDLAKGDLVYGFSFNKLATFQRVPQYILQKLSDESEICERASLPMAFGAALYGLDTLARLSRNETLLILPGSGLAGNAAIHIAKTKGAMPYICVLEEREVDAVAQLYNLPTKQVICLSELENIRGSDSSFFQFDVIFSSGWTDPAIVREVWRYIAPFGRFVHCGRKRLHFRAAIDSNPVKRGANYLAFDMIDIYTHRRRYFETLIKGVEALYQLNEIAPLGPLVTRDIGQINGAIADFSDHYTSGKTVLVHKKLSKQQDSAPLQILPAAPSLKLRPDVTYLLVGCLGGLGRSLTLWMISKGARTFMFLSRSGADSKQAAALMQNLLDAGASVTVVRGDVSVKADVEQAVASVDPDRPIRGVIHAAMVLQDGLFHNMTYESWVASTDPKVKGARNLHDALTDQPLDFFVMTSSISGTMGTPAQTNYAAGNTYMDALATHRINNGMHAMSIIIPMVLGIGVVSENLELEASLKWKGMYGIDDESLMAAFEVAIIEQADSQNVHGNLIAGLDPVRLEAAITEAGEDIDCFWRSNPRFKSVVRAMNEKKGDMAQLGNTILKQLTSGELGGSEARDTVAASMARKLSRMLMIDREDVRVNEGSITSYGIDSMIGAELRTWIFKEFAVDIPFQQLLGAAFTIFKFADFVCTKHRI</sequence>
<dbReference type="GeneID" id="28852089"/>
<dbReference type="EMBL" id="LSBJ02000007">
    <property type="protein sequence ID" value="OAQ61797.1"/>
    <property type="molecule type" value="Genomic_DNA"/>
</dbReference>
<dbReference type="OrthoDB" id="329835at2759"/>
<evidence type="ECO:0000259" key="5">
    <source>
        <dbReference type="PROSITE" id="PS50075"/>
    </source>
</evidence>
<dbReference type="InterPro" id="IPR009081">
    <property type="entry name" value="PP-bd_ACP"/>
</dbReference>
<dbReference type="PANTHER" id="PTHR43775">
    <property type="entry name" value="FATTY ACID SYNTHASE"/>
    <property type="match status" value="1"/>
</dbReference>
<dbReference type="Pfam" id="PF08240">
    <property type="entry name" value="ADH_N"/>
    <property type="match status" value="1"/>
</dbReference>
<dbReference type="InterPro" id="IPR057326">
    <property type="entry name" value="KR_dom"/>
</dbReference>
<dbReference type="Pfam" id="PF23297">
    <property type="entry name" value="ACP_SdgA_C"/>
    <property type="match status" value="1"/>
</dbReference>
<dbReference type="STRING" id="1380566.A0A179F8U0"/>
<reference evidence="6 7" key="1">
    <citation type="journal article" date="2016" name="PLoS Pathog.">
        <title>Biosynthesis of antibiotic leucinostatins in bio-control fungus Purpureocillium lilacinum and their inhibition on phytophthora revealed by genome mining.</title>
        <authorList>
            <person name="Wang G."/>
            <person name="Liu Z."/>
            <person name="Lin R."/>
            <person name="Li E."/>
            <person name="Mao Z."/>
            <person name="Ling J."/>
            <person name="Yang Y."/>
            <person name="Yin W.B."/>
            <person name="Xie B."/>
        </authorList>
    </citation>
    <scope>NUCLEOTIDE SEQUENCE [LARGE SCALE GENOMIC DNA]</scope>
    <source>
        <strain evidence="6">170</strain>
    </source>
</reference>
<dbReference type="SUPFAM" id="SSF47336">
    <property type="entry name" value="ACP-like"/>
    <property type="match status" value="1"/>
</dbReference>